<comment type="caution">
    <text evidence="2">The sequence shown here is derived from an EMBL/GenBank/DDBJ whole genome shotgun (WGS) entry which is preliminary data.</text>
</comment>
<feature type="compositionally biased region" description="Polar residues" evidence="1">
    <location>
        <begin position="1"/>
        <end position="29"/>
    </location>
</feature>
<dbReference type="Proteomes" id="UP000322873">
    <property type="component" value="Unassembled WGS sequence"/>
</dbReference>
<keyword evidence="3" id="KW-1185">Reference proteome</keyword>
<dbReference type="EMBL" id="VICG01000004">
    <property type="protein sequence ID" value="KAA8572726.1"/>
    <property type="molecule type" value="Genomic_DNA"/>
</dbReference>
<evidence type="ECO:0000313" key="3">
    <source>
        <dbReference type="Proteomes" id="UP000322873"/>
    </source>
</evidence>
<evidence type="ECO:0000313" key="2">
    <source>
        <dbReference type="EMBL" id="KAA8572726.1"/>
    </source>
</evidence>
<proteinExistence type="predicted"/>
<organism evidence="2 3">
    <name type="scientific">Monilinia fructicola</name>
    <name type="common">Brown rot fungus</name>
    <name type="synonym">Ciboria fructicola</name>
    <dbReference type="NCBI Taxonomy" id="38448"/>
    <lineage>
        <taxon>Eukaryota</taxon>
        <taxon>Fungi</taxon>
        <taxon>Dikarya</taxon>
        <taxon>Ascomycota</taxon>
        <taxon>Pezizomycotina</taxon>
        <taxon>Leotiomycetes</taxon>
        <taxon>Helotiales</taxon>
        <taxon>Sclerotiniaceae</taxon>
        <taxon>Monilinia</taxon>
    </lineage>
</organism>
<name>A0A5M9JXV1_MONFR</name>
<sequence length="82" mass="9815">MIQKRQSISRNFFHTTTQEKTSIQKTIGNNMPRFKPQRPCCSVKIHRKTIRRLNYYWRSHILATAVSNGKSPYHHILSYRLN</sequence>
<accession>A0A5M9JXV1</accession>
<evidence type="ECO:0000256" key="1">
    <source>
        <dbReference type="SAM" id="MobiDB-lite"/>
    </source>
</evidence>
<gene>
    <name evidence="2" type="ORF">EYC84_003314</name>
</gene>
<feature type="region of interest" description="Disordered" evidence="1">
    <location>
        <begin position="1"/>
        <end position="31"/>
    </location>
</feature>
<dbReference type="AlphaFoldDB" id="A0A5M9JXV1"/>
<protein>
    <submittedName>
        <fullName evidence="2">Uncharacterized protein</fullName>
    </submittedName>
</protein>
<reference evidence="2 3" key="1">
    <citation type="submission" date="2019-06" db="EMBL/GenBank/DDBJ databases">
        <title>Genome Sequence of the Brown Rot Fungal Pathogen Monilinia fructicola.</title>
        <authorList>
            <person name="De Miccolis Angelini R.M."/>
            <person name="Landi L."/>
            <person name="Abate D."/>
            <person name="Pollastro S."/>
            <person name="Romanazzi G."/>
            <person name="Faretra F."/>
        </authorList>
    </citation>
    <scope>NUCLEOTIDE SEQUENCE [LARGE SCALE GENOMIC DNA]</scope>
    <source>
        <strain evidence="2 3">Mfrc123</strain>
    </source>
</reference>